<organism evidence="8 9">
    <name type="scientific">Oceanibacterium hippocampi</name>
    <dbReference type="NCBI Taxonomy" id="745714"/>
    <lineage>
        <taxon>Bacteria</taxon>
        <taxon>Pseudomonadati</taxon>
        <taxon>Pseudomonadota</taxon>
        <taxon>Alphaproteobacteria</taxon>
        <taxon>Sneathiellales</taxon>
        <taxon>Sneathiellaceae</taxon>
        <taxon>Oceanibacterium</taxon>
    </lineage>
</organism>
<dbReference type="AlphaFoldDB" id="A0A1Y5RHT9"/>
<protein>
    <recommendedName>
        <fullName evidence="7">UPF0761 membrane protein OCH7691_00305</fullName>
    </recommendedName>
</protein>
<feature type="transmembrane region" description="Helical" evidence="7">
    <location>
        <begin position="255"/>
        <end position="284"/>
    </location>
</feature>
<feature type="transmembrane region" description="Helical" evidence="7">
    <location>
        <begin position="197"/>
        <end position="214"/>
    </location>
</feature>
<dbReference type="EMBL" id="FWFR01000001">
    <property type="protein sequence ID" value="SLN15202.1"/>
    <property type="molecule type" value="Genomic_DNA"/>
</dbReference>
<keyword evidence="5 7" id="KW-1133">Transmembrane helix</keyword>
<dbReference type="InterPro" id="IPR023679">
    <property type="entry name" value="UPF0761_bac"/>
</dbReference>
<feature type="transmembrane region" description="Helical" evidence="7">
    <location>
        <begin position="226"/>
        <end position="249"/>
    </location>
</feature>
<accession>A0A1Y5RHT9</accession>
<keyword evidence="2 7" id="KW-1003">Cell membrane</keyword>
<dbReference type="InterPro" id="IPR017039">
    <property type="entry name" value="Virul_fac_BrkB"/>
</dbReference>
<reference evidence="8 9" key="1">
    <citation type="submission" date="2017-03" db="EMBL/GenBank/DDBJ databases">
        <authorList>
            <person name="Afonso C.L."/>
            <person name="Miller P.J."/>
            <person name="Scott M.A."/>
            <person name="Spackman E."/>
            <person name="Goraichik I."/>
            <person name="Dimitrov K.M."/>
            <person name="Suarez D.L."/>
            <person name="Swayne D.E."/>
        </authorList>
    </citation>
    <scope>NUCLEOTIDE SEQUENCE [LARGE SCALE GENOMIC DNA]</scope>
    <source>
        <strain evidence="8 9">CECT 7691</strain>
    </source>
</reference>
<dbReference type="Pfam" id="PF03631">
    <property type="entry name" value="Virul_fac_BrkB"/>
    <property type="match status" value="1"/>
</dbReference>
<evidence type="ECO:0000256" key="1">
    <source>
        <dbReference type="ARBA" id="ARBA00004651"/>
    </source>
</evidence>
<dbReference type="GO" id="GO:0005886">
    <property type="term" value="C:plasma membrane"/>
    <property type="evidence" value="ECO:0007669"/>
    <property type="project" value="UniProtKB-SubCell"/>
</dbReference>
<keyword evidence="4 7" id="KW-0812">Transmembrane</keyword>
<dbReference type="RefSeq" id="WP_085881658.1">
    <property type="nucleotide sequence ID" value="NZ_FWFR01000001.1"/>
</dbReference>
<feature type="transmembrane region" description="Helical" evidence="7">
    <location>
        <begin position="113"/>
        <end position="132"/>
    </location>
</feature>
<evidence type="ECO:0000256" key="5">
    <source>
        <dbReference type="ARBA" id="ARBA00022989"/>
    </source>
</evidence>
<proteinExistence type="inferred from homology"/>
<dbReference type="PIRSF" id="PIRSF035875">
    <property type="entry name" value="RNase_BN"/>
    <property type="match status" value="1"/>
</dbReference>
<dbReference type="FunCoup" id="A0A1Y5RHT9">
    <property type="interactions" value="140"/>
</dbReference>
<dbReference type="HAMAP" id="MF_00672">
    <property type="entry name" value="UPF0761"/>
    <property type="match status" value="1"/>
</dbReference>
<dbReference type="PANTHER" id="PTHR30213:SF0">
    <property type="entry name" value="UPF0761 MEMBRANE PROTEIN YIHY"/>
    <property type="match status" value="1"/>
</dbReference>
<dbReference type="OrthoDB" id="8477159at2"/>
<feature type="transmembrane region" description="Helical" evidence="7">
    <location>
        <begin position="153"/>
        <end position="177"/>
    </location>
</feature>
<evidence type="ECO:0000256" key="2">
    <source>
        <dbReference type="ARBA" id="ARBA00022475"/>
    </source>
</evidence>
<dbReference type="InParanoid" id="A0A1Y5RHT9"/>
<gene>
    <name evidence="8" type="ORF">OCH7691_00305</name>
</gene>
<name>A0A1Y5RHT9_9PROT</name>
<evidence type="ECO:0000256" key="6">
    <source>
        <dbReference type="ARBA" id="ARBA00023136"/>
    </source>
</evidence>
<dbReference type="Proteomes" id="UP000193200">
    <property type="component" value="Unassembled WGS sequence"/>
</dbReference>
<evidence type="ECO:0000256" key="4">
    <source>
        <dbReference type="ARBA" id="ARBA00022692"/>
    </source>
</evidence>
<dbReference type="PANTHER" id="PTHR30213">
    <property type="entry name" value="INNER MEMBRANE PROTEIN YHJD"/>
    <property type="match status" value="1"/>
</dbReference>
<evidence type="ECO:0000313" key="9">
    <source>
        <dbReference type="Proteomes" id="UP000193200"/>
    </source>
</evidence>
<keyword evidence="6 7" id="KW-0472">Membrane</keyword>
<evidence type="ECO:0000256" key="3">
    <source>
        <dbReference type="ARBA" id="ARBA00022519"/>
    </source>
</evidence>
<evidence type="ECO:0000256" key="7">
    <source>
        <dbReference type="HAMAP-Rule" id="MF_00672"/>
    </source>
</evidence>
<evidence type="ECO:0000313" key="8">
    <source>
        <dbReference type="EMBL" id="SLN15202.1"/>
    </source>
</evidence>
<keyword evidence="3" id="KW-0997">Cell inner membrane</keyword>
<feature type="transmembrane region" description="Helical" evidence="7">
    <location>
        <begin position="56"/>
        <end position="76"/>
    </location>
</feature>
<sequence>MADTAKQPETSRKDRPLPPKLGALLDFTAEAGRITLRNFSGDRCLVMAASLSYTSLLAMVPLIAISFAIITAFPVFSEIKGDLENMIFANLVPHAGDAIQGQITEFAANTRKLTAVGVVGLAVTALLLLNAIETAFNTIWKVGTRRSLLQRLLVFWAIITLGPLLVGASFSMSSYIFTLTQRFGSDYFSGIGGLLTRLMPFALETLALSLLFIAAPNRRVRVIDGLIGGAIAALFFELGKKGFAVFLVYAPTYQVIYGALATIPIFLVWMYLSWAFVLFGAEVAHGLDSARRKQPPAERLRETDQAAAD</sequence>
<comment type="similarity">
    <text evidence="7">Belongs to the UPF0761 family.</text>
</comment>
<keyword evidence="9" id="KW-1185">Reference proteome</keyword>
<dbReference type="NCBIfam" id="TIGR00765">
    <property type="entry name" value="yihY_not_rbn"/>
    <property type="match status" value="1"/>
</dbReference>
<comment type="subcellular location">
    <subcellularLocation>
        <location evidence="1 7">Cell membrane</location>
        <topology evidence="1 7">Multi-pass membrane protein</topology>
    </subcellularLocation>
</comment>